<evidence type="ECO:0000313" key="8">
    <source>
        <dbReference type="EMBL" id="OGI84252.1"/>
    </source>
</evidence>
<evidence type="ECO:0000256" key="2">
    <source>
        <dbReference type="ARBA" id="ARBA00022723"/>
    </source>
</evidence>
<proteinExistence type="predicted"/>
<name>A0A1F6WQR3_9BACT</name>
<protein>
    <submittedName>
        <fullName evidence="8">CRISPR-associated endonuclease Cas2</fullName>
    </submittedName>
</protein>
<keyword evidence="1" id="KW-0540">Nuclease</keyword>
<evidence type="ECO:0000256" key="1">
    <source>
        <dbReference type="ARBA" id="ARBA00022722"/>
    </source>
</evidence>
<dbReference type="SUPFAM" id="SSF143430">
    <property type="entry name" value="TTP0101/SSO1404-like"/>
    <property type="match status" value="1"/>
</dbReference>
<evidence type="ECO:0000256" key="6">
    <source>
        <dbReference type="ARBA" id="ARBA00023118"/>
    </source>
</evidence>
<keyword evidence="2" id="KW-0479">Metal-binding</keyword>
<dbReference type="Pfam" id="PF20803">
    <property type="entry name" value="PaaX_M"/>
    <property type="match status" value="1"/>
</dbReference>
<sequence>MKQPYWERATFTELIISHLLSCKSKSLQTKILRNLVEGRDKQKKQAFSQSLYRLKKQGFIKLIKDDIVLDHKKYINAKSTSTYFKKEENTDGVMVMFDIPEEKRKIRDWLRKQLKLWGFIMIQQSVWFGKGKLTDNFKNHLELLGIKKNIKIFSAVKIKI</sequence>
<keyword evidence="3 8" id="KW-0255">Endonuclease</keyword>
<keyword evidence="6" id="KW-0051">Antiviral defense</keyword>
<gene>
    <name evidence="8" type="ORF">A2903_00035</name>
</gene>
<evidence type="ECO:0000256" key="4">
    <source>
        <dbReference type="ARBA" id="ARBA00022801"/>
    </source>
</evidence>
<dbReference type="GO" id="GO:0004521">
    <property type="term" value="F:RNA endonuclease activity"/>
    <property type="evidence" value="ECO:0007669"/>
    <property type="project" value="InterPro"/>
</dbReference>
<dbReference type="GO" id="GO:0043571">
    <property type="term" value="P:maintenance of CRISPR repeat elements"/>
    <property type="evidence" value="ECO:0007669"/>
    <property type="project" value="InterPro"/>
</dbReference>
<dbReference type="NCBIfam" id="TIGR01573">
    <property type="entry name" value="cas2"/>
    <property type="match status" value="1"/>
</dbReference>
<evidence type="ECO:0000313" key="9">
    <source>
        <dbReference type="Proteomes" id="UP000178184"/>
    </source>
</evidence>
<comment type="caution">
    <text evidence="8">The sequence shown here is derived from an EMBL/GenBank/DDBJ whole genome shotgun (WGS) entry which is preliminary data.</text>
</comment>
<organism evidence="8 9">
    <name type="scientific">Candidatus Nomurabacteria bacterium RIFCSPLOWO2_01_FULL_33_17</name>
    <dbReference type="NCBI Taxonomy" id="1801764"/>
    <lineage>
        <taxon>Bacteria</taxon>
        <taxon>Candidatus Nomuraibacteriota</taxon>
    </lineage>
</organism>
<evidence type="ECO:0000256" key="3">
    <source>
        <dbReference type="ARBA" id="ARBA00022759"/>
    </source>
</evidence>
<dbReference type="Gene3D" id="3.30.70.2650">
    <property type="match status" value="1"/>
</dbReference>
<reference evidence="8 9" key="1">
    <citation type="journal article" date="2016" name="Nat. Commun.">
        <title>Thousands of microbial genomes shed light on interconnected biogeochemical processes in an aquifer system.</title>
        <authorList>
            <person name="Anantharaman K."/>
            <person name="Brown C.T."/>
            <person name="Hug L.A."/>
            <person name="Sharon I."/>
            <person name="Castelle C.J."/>
            <person name="Probst A.J."/>
            <person name="Thomas B.C."/>
            <person name="Singh A."/>
            <person name="Wilkins M.J."/>
            <person name="Karaoz U."/>
            <person name="Brodie E.L."/>
            <person name="Williams K.H."/>
            <person name="Hubbard S.S."/>
            <person name="Banfield J.F."/>
        </authorList>
    </citation>
    <scope>NUCLEOTIDE SEQUENCE [LARGE SCALE GENOMIC DNA]</scope>
</reference>
<keyword evidence="4" id="KW-0378">Hydrolase</keyword>
<accession>A0A1F6WQR3</accession>
<keyword evidence="5" id="KW-0460">Magnesium</keyword>
<dbReference type="STRING" id="1801764.A2903_00035"/>
<dbReference type="InterPro" id="IPR021127">
    <property type="entry name" value="CRISPR_associated_Cas2"/>
</dbReference>
<feature type="domain" description="Transcriptional repressor PaaX-like central Cas2-like" evidence="7">
    <location>
        <begin position="93"/>
        <end position="156"/>
    </location>
</feature>
<dbReference type="AlphaFoldDB" id="A0A1F6WQR3"/>
<dbReference type="Proteomes" id="UP000178184">
    <property type="component" value="Unassembled WGS sequence"/>
</dbReference>
<evidence type="ECO:0000259" key="7">
    <source>
        <dbReference type="Pfam" id="PF20803"/>
    </source>
</evidence>
<dbReference type="EMBL" id="MFUO01000004">
    <property type="protein sequence ID" value="OGI84252.1"/>
    <property type="molecule type" value="Genomic_DNA"/>
</dbReference>
<dbReference type="InterPro" id="IPR048846">
    <property type="entry name" value="PaaX-like_central"/>
</dbReference>
<evidence type="ECO:0000256" key="5">
    <source>
        <dbReference type="ARBA" id="ARBA00022842"/>
    </source>
</evidence>